<dbReference type="EMBL" id="AYSA01000386">
    <property type="protein sequence ID" value="ESZ92458.1"/>
    <property type="molecule type" value="Genomic_DNA"/>
</dbReference>
<feature type="compositionally biased region" description="Polar residues" evidence="6">
    <location>
        <begin position="232"/>
        <end position="266"/>
    </location>
</feature>
<dbReference type="GO" id="GO:0008270">
    <property type="term" value="F:zinc ion binding"/>
    <property type="evidence" value="ECO:0007669"/>
    <property type="project" value="InterPro"/>
</dbReference>
<evidence type="ECO:0000313" key="8">
    <source>
        <dbReference type="EMBL" id="ESZ92458.1"/>
    </source>
</evidence>
<protein>
    <recommendedName>
        <fullName evidence="7">Zn(2)-C6 fungal-type domain-containing protein</fullName>
    </recommendedName>
</protein>
<dbReference type="InterPro" id="IPR001138">
    <property type="entry name" value="Zn2Cys6_DnaBD"/>
</dbReference>
<dbReference type="GO" id="GO:0006351">
    <property type="term" value="P:DNA-templated transcription"/>
    <property type="evidence" value="ECO:0007669"/>
    <property type="project" value="InterPro"/>
</dbReference>
<dbReference type="SUPFAM" id="SSF57701">
    <property type="entry name" value="Zn2/Cys6 DNA-binding domain"/>
    <property type="match status" value="1"/>
</dbReference>
<dbReference type="PROSITE" id="PS00463">
    <property type="entry name" value="ZN2_CY6_FUNGAL_1"/>
    <property type="match status" value="1"/>
</dbReference>
<evidence type="ECO:0000256" key="4">
    <source>
        <dbReference type="ARBA" id="ARBA00023163"/>
    </source>
</evidence>
<dbReference type="Proteomes" id="UP000019487">
    <property type="component" value="Unassembled WGS sequence"/>
</dbReference>
<keyword evidence="3" id="KW-0805">Transcription regulation</keyword>
<dbReference type="HOGENOM" id="CLU_008362_0_0_1"/>
<keyword evidence="1" id="KW-0479">Metal-binding</keyword>
<evidence type="ECO:0000256" key="6">
    <source>
        <dbReference type="SAM" id="MobiDB-lite"/>
    </source>
</evidence>
<dbReference type="InterPro" id="IPR036864">
    <property type="entry name" value="Zn2-C6_fun-type_DNA-bd_sf"/>
</dbReference>
<feature type="domain" description="Zn(2)-C6 fungal-type" evidence="7">
    <location>
        <begin position="63"/>
        <end position="90"/>
    </location>
</feature>
<dbReference type="InterPro" id="IPR007219">
    <property type="entry name" value="XnlR_reg_dom"/>
</dbReference>
<evidence type="ECO:0000256" key="5">
    <source>
        <dbReference type="ARBA" id="ARBA00023242"/>
    </source>
</evidence>
<evidence type="ECO:0000259" key="7">
    <source>
        <dbReference type="PROSITE" id="PS50048"/>
    </source>
</evidence>
<dbReference type="Gene3D" id="4.10.240.10">
    <property type="entry name" value="Zn(2)-C6 fungal-type DNA-binding domain"/>
    <property type="match status" value="1"/>
</dbReference>
<keyword evidence="4" id="KW-0804">Transcription</keyword>
<evidence type="ECO:0000256" key="1">
    <source>
        <dbReference type="ARBA" id="ARBA00022723"/>
    </source>
</evidence>
<dbReference type="PANTHER" id="PTHR47660:SF2">
    <property type="entry name" value="TRANSCRIPTION FACTOR WITH C2H2 AND ZN(2)-CYS(6) DNA BINDING DOMAIN (EUROFUNG)"/>
    <property type="match status" value="1"/>
</dbReference>
<accession>W9C9I9</accession>
<dbReference type="CDD" id="cd00067">
    <property type="entry name" value="GAL4"/>
    <property type="match status" value="1"/>
</dbReference>
<evidence type="ECO:0000256" key="2">
    <source>
        <dbReference type="ARBA" id="ARBA00022833"/>
    </source>
</evidence>
<dbReference type="Pfam" id="PF04082">
    <property type="entry name" value="Fungal_trans"/>
    <property type="match status" value="1"/>
</dbReference>
<organism evidence="8 9">
    <name type="scientific">Sclerotinia borealis (strain F-4128)</name>
    <dbReference type="NCBI Taxonomy" id="1432307"/>
    <lineage>
        <taxon>Eukaryota</taxon>
        <taxon>Fungi</taxon>
        <taxon>Dikarya</taxon>
        <taxon>Ascomycota</taxon>
        <taxon>Pezizomycotina</taxon>
        <taxon>Leotiomycetes</taxon>
        <taxon>Helotiales</taxon>
        <taxon>Sclerotiniaceae</taxon>
        <taxon>Sclerotinia</taxon>
    </lineage>
</organism>
<dbReference type="PANTHER" id="PTHR47660">
    <property type="entry name" value="TRANSCRIPTION FACTOR WITH C2H2 AND ZN(2)-CYS(6) DNA BINDING DOMAIN (EUROFUNG)-RELATED-RELATED"/>
    <property type="match status" value="1"/>
</dbReference>
<evidence type="ECO:0000256" key="3">
    <source>
        <dbReference type="ARBA" id="ARBA00023015"/>
    </source>
</evidence>
<keyword evidence="2" id="KW-0862">Zinc</keyword>
<dbReference type="SMART" id="SM00066">
    <property type="entry name" value="GAL4"/>
    <property type="match status" value="1"/>
</dbReference>
<dbReference type="OrthoDB" id="40579at2759"/>
<dbReference type="Pfam" id="PF00172">
    <property type="entry name" value="Zn_clus"/>
    <property type="match status" value="1"/>
</dbReference>
<keyword evidence="5" id="KW-0539">Nucleus</keyword>
<dbReference type="GO" id="GO:0000981">
    <property type="term" value="F:DNA-binding transcription factor activity, RNA polymerase II-specific"/>
    <property type="evidence" value="ECO:0007669"/>
    <property type="project" value="InterPro"/>
</dbReference>
<feature type="region of interest" description="Disordered" evidence="6">
    <location>
        <begin position="231"/>
        <end position="266"/>
    </location>
</feature>
<gene>
    <name evidence="8" type="ORF">SBOR_7175</name>
</gene>
<comment type="caution">
    <text evidence="8">The sequence shown here is derived from an EMBL/GenBank/DDBJ whole genome shotgun (WGS) entry which is preliminary data.</text>
</comment>
<dbReference type="PROSITE" id="PS50048">
    <property type="entry name" value="ZN2_CY6_FUNGAL_2"/>
    <property type="match status" value="1"/>
</dbReference>
<feature type="region of interest" description="Disordered" evidence="6">
    <location>
        <begin position="94"/>
        <end position="127"/>
    </location>
</feature>
<keyword evidence="9" id="KW-1185">Reference proteome</keyword>
<evidence type="ECO:0000313" key="9">
    <source>
        <dbReference type="Proteomes" id="UP000019487"/>
    </source>
</evidence>
<reference evidence="8 9" key="1">
    <citation type="journal article" date="2014" name="Genome Announc.">
        <title>Draft genome sequence of Sclerotinia borealis, a psychrophilic plant pathogenic fungus.</title>
        <authorList>
            <person name="Mardanov A.V."/>
            <person name="Beletsky A.V."/>
            <person name="Kadnikov V.V."/>
            <person name="Ignatov A.N."/>
            <person name="Ravin N.V."/>
        </authorList>
    </citation>
    <scope>NUCLEOTIDE SEQUENCE [LARGE SCALE GENOMIC DNA]</scope>
    <source>
        <strain evidence="9">F-4157</strain>
    </source>
</reference>
<sequence>MLNGEHDFLHILRKEFHSEGTSREAYTKSDLLQRHHSTYHEAKDPMEPLPGGVPTVNGRTPIACINCASAKTGCDKRVPCSRCAEKNLPCASRYARRSSKAANRSSSSHKKTPLVQEPQHEPINQDTVPKETLPETKICPTDTPIDPQFTGVTPGKTGYSVQDLHYTVDDFGPSPGESLGGMDHSMFGNTDSMNGNNINYQDLMTWSQYPLDLELYSMGSEMPNSLVAPSFLESSDTSSNSEPIFSGSIHPSPSMSHTKSASISSQSDANRPVKLIDIAVPILTDNNTMDFELLIAAESAWPLARCNPRMIPGPSARTAVAYLENLEHNSKHEAIWESLDHDVESAEVRYGNGISVMPVSTSTRDRIIAITQSFLHTALETHRGGLKAWPKSSNYASPDAGFNFLVLPPSNALEYFLRSHVRSLAPYYTLINGGNLDPNELMLNNQTSTLLLLLMIAHGAAALPTAEARCLTAGLTEACRISLSKVIEKNVDLSADPVVFKCALLFTILGAWGGDASHMNLAMAQRGMYLAMLKHTGMLEPHIPMAPSFHEATNTDNLWKIWLQREKKSRLVYNWVMVDQELSLFHDTAPIMSITELETPMPGLECFWLAKDSNEWATIVQQTYIGTDWLLNPNSIGTPPVEPSLCGLFRDMLSDNIERRHGQLSPLQLKLLLHPLHSSLCHLHQALSFHSEVYSSRQGTRTVTKASNLLRLEEAQSLLQKWYDLCEFHAKNNPNCEITRANLVLYHLISLNAVTFFPEIERLARKEDFNGTSLELSLRYKRCIYNSGEALFHCGQVIRLVTLMPKEGRPRWWSVAIYRATMILWLESVSRIETYTQRFDKGLIFPIDAVAPDHPSVKSYLWNGEGTPVLSKADGLKSSDVLQIRLKVPLFLLPTVLCIAFSEMLKRAGREIYRGNFGIRYELEKDWALRRHLILTTILWSDHVVSRNKDLHTSNLGNKDLPKKFIRFKAFIRFETRRLGLSQPSMQADHILLPARGNTIDTGAVALPVSRGIFSEHWHNYLGNTCPIEVTAT</sequence>
<dbReference type="AlphaFoldDB" id="W9C9I9"/>
<name>W9C9I9_SCLBF</name>
<proteinExistence type="predicted"/>
<dbReference type="STRING" id="1432307.W9C9I9"/>
<dbReference type="GO" id="GO:0003677">
    <property type="term" value="F:DNA binding"/>
    <property type="evidence" value="ECO:0007669"/>
    <property type="project" value="InterPro"/>
</dbReference>